<dbReference type="InterPro" id="IPR036962">
    <property type="entry name" value="Glyco_hydro_3_N_sf"/>
</dbReference>
<keyword evidence="5" id="KW-0325">Glycoprotein</keyword>
<dbReference type="Gene3D" id="2.60.40.10">
    <property type="entry name" value="Immunoglobulins"/>
    <property type="match status" value="1"/>
</dbReference>
<comment type="subcellular location">
    <subcellularLocation>
        <location evidence="1">Secreted</location>
    </subcellularLocation>
</comment>
<dbReference type="FunFam" id="2.60.40.10:FF:001112">
    <property type="entry name" value="probable beta-D-xylosidase 7"/>
    <property type="match status" value="1"/>
</dbReference>
<keyword evidence="2" id="KW-0964">Secreted</keyword>
<organism evidence="9 10">
    <name type="scientific">Oryza meyeriana var. granulata</name>
    <dbReference type="NCBI Taxonomy" id="110450"/>
    <lineage>
        <taxon>Eukaryota</taxon>
        <taxon>Viridiplantae</taxon>
        <taxon>Streptophyta</taxon>
        <taxon>Embryophyta</taxon>
        <taxon>Tracheophyta</taxon>
        <taxon>Spermatophyta</taxon>
        <taxon>Magnoliopsida</taxon>
        <taxon>Liliopsida</taxon>
        <taxon>Poales</taxon>
        <taxon>Poaceae</taxon>
        <taxon>BOP clade</taxon>
        <taxon>Oryzoideae</taxon>
        <taxon>Oryzeae</taxon>
        <taxon>Oryzinae</taxon>
        <taxon>Oryza</taxon>
        <taxon>Oryza meyeriana</taxon>
    </lineage>
</organism>
<dbReference type="InterPro" id="IPR013783">
    <property type="entry name" value="Ig-like_fold"/>
</dbReference>
<gene>
    <name evidence="9" type="ORF">E2562_017573</name>
</gene>
<evidence type="ECO:0000256" key="7">
    <source>
        <dbReference type="SAM" id="SignalP"/>
    </source>
</evidence>
<dbReference type="InterPro" id="IPR036881">
    <property type="entry name" value="Glyco_hydro_3_C_sf"/>
</dbReference>
<dbReference type="GO" id="GO:0009044">
    <property type="term" value="F:xylan 1,4-beta-xylosidase activity"/>
    <property type="evidence" value="ECO:0007669"/>
    <property type="project" value="InterPro"/>
</dbReference>
<evidence type="ECO:0000313" key="10">
    <source>
        <dbReference type="Proteomes" id="UP000479710"/>
    </source>
</evidence>
<dbReference type="SUPFAM" id="SSF51445">
    <property type="entry name" value="(Trans)glycosidases"/>
    <property type="match status" value="1"/>
</dbReference>
<feature type="chain" id="PRO_5026156263" description="Fibronectin type III-like domain-containing protein" evidence="7">
    <location>
        <begin position="33"/>
        <end position="785"/>
    </location>
</feature>
<dbReference type="FunFam" id="3.20.20.300:FF:000004">
    <property type="entry name" value="probable beta-D-xylosidase 7"/>
    <property type="match status" value="1"/>
</dbReference>
<dbReference type="GO" id="GO:0005576">
    <property type="term" value="C:extracellular region"/>
    <property type="evidence" value="ECO:0007669"/>
    <property type="project" value="UniProtKB-SubCell"/>
</dbReference>
<feature type="domain" description="Fibronectin type III-like" evidence="8">
    <location>
        <begin position="704"/>
        <end position="776"/>
    </location>
</feature>
<dbReference type="SMART" id="SM01217">
    <property type="entry name" value="Fn3_like"/>
    <property type="match status" value="1"/>
</dbReference>
<evidence type="ECO:0000256" key="2">
    <source>
        <dbReference type="ARBA" id="ARBA00022525"/>
    </source>
</evidence>
<dbReference type="InterPro" id="IPR026891">
    <property type="entry name" value="Fn3-like"/>
</dbReference>
<dbReference type="GO" id="GO:0031222">
    <property type="term" value="P:arabinan catabolic process"/>
    <property type="evidence" value="ECO:0007669"/>
    <property type="project" value="TreeGrafter"/>
</dbReference>
<evidence type="ECO:0000256" key="1">
    <source>
        <dbReference type="ARBA" id="ARBA00004613"/>
    </source>
</evidence>
<feature type="signal peptide" evidence="7">
    <location>
        <begin position="1"/>
        <end position="32"/>
    </location>
</feature>
<keyword evidence="6" id="KW-0326">Glycosidase</keyword>
<evidence type="ECO:0000256" key="5">
    <source>
        <dbReference type="ARBA" id="ARBA00023180"/>
    </source>
</evidence>
<dbReference type="InterPro" id="IPR044993">
    <property type="entry name" value="BXL"/>
</dbReference>
<dbReference type="Pfam" id="PF00933">
    <property type="entry name" value="Glyco_hydro_3"/>
    <property type="match status" value="1"/>
</dbReference>
<dbReference type="FunFam" id="3.40.50.1700:FF:000001">
    <property type="entry name" value="probable beta-D-xylosidase 2"/>
    <property type="match status" value="1"/>
</dbReference>
<accession>A0A6G1C7C3</accession>
<dbReference type="PANTHER" id="PTHR42721:SF4">
    <property type="entry name" value="OS11G0291000 PROTEIN"/>
    <property type="match status" value="1"/>
</dbReference>
<sequence length="785" mass="84148">MAAAGMPLPLLMTTTTVMMMAAKLLLIQSAEAGEPPYSCGPRSPSVAQGHAFCDARLPAARRAADLVSRLTAAEKVAQLGDEAGGVPRLGVPPYKWWSEGLHGLSYWGHGMHFDGTVRAITSFPQVLLTAAAFDDDLWFRIGQAIGREARALYNLGQAEGLTIWSPNVNIYRDPRWGRGQETPGEDPTTASKYAVAFVKGLQGSSSTALQTSACCKHATAYDLEDWNSVARYNFNAKVTAQDLADTFNPPFKSCVVDGRATCIMCAYTGINGVPACANSDLLSKTVRAEWGLDGYVSSDCDAVAIMRDAQRYAPTPEDTVAVAIKAGLDLNCGTYTQEHGMAALQQGKMTEKDVDRALTNLFAVRVRLGHFDGDPRSNAVYGHLGAADVCTQAHKDLALEAAQDGIVLLKNDAGILPLDRTKVASAAVIGPNANDPAALNGNYFGPPCETTTPLQGVQRYVNGVRFLAGCDSPACGFAATGQAVALASSSDYVILFMGLSQDQEKEGLDRTSLLLPGKQQSLITAVASAAKRPVILVLLTGGPVDVTFAKNNPKIGAILWAGYPGQAGGLAIAKVLFGDHNPSGRLPVTWYPEEFTRIPMTDMRMRANPATGYPGRSYRFYQGNPVYKFGYGLSYSKFSRRLVSGAAKRPGRPNRNLLAGVIPKPAADGGESYHVEEIGEEGCGQLKFPAEVEVHNHGPMDGKHSVLMFVRWPNATTGVSRPASQLVGFSSQHLKVGEKASVKMEINPCEHLSRAREDGKKVIDRGSHFLMVGEDDDQWEISFEA</sequence>
<dbReference type="Gene3D" id="3.40.50.1700">
    <property type="entry name" value="Glycoside hydrolase family 3 C-terminal domain"/>
    <property type="match status" value="1"/>
</dbReference>
<dbReference type="PANTHER" id="PTHR42721">
    <property type="entry name" value="SUGAR HYDROLASE-RELATED"/>
    <property type="match status" value="1"/>
</dbReference>
<keyword evidence="4" id="KW-0378">Hydrolase</keyword>
<dbReference type="Proteomes" id="UP000479710">
    <property type="component" value="Unassembled WGS sequence"/>
</dbReference>
<evidence type="ECO:0000256" key="4">
    <source>
        <dbReference type="ARBA" id="ARBA00022801"/>
    </source>
</evidence>
<reference evidence="9 10" key="1">
    <citation type="submission" date="2019-11" db="EMBL/GenBank/DDBJ databases">
        <title>Whole genome sequence of Oryza granulata.</title>
        <authorList>
            <person name="Li W."/>
        </authorList>
    </citation>
    <scope>NUCLEOTIDE SEQUENCE [LARGE SCALE GENOMIC DNA]</scope>
    <source>
        <strain evidence="10">cv. Menghai</strain>
        <tissue evidence="9">Leaf</tissue>
    </source>
</reference>
<keyword evidence="3 7" id="KW-0732">Signal</keyword>
<dbReference type="Gene3D" id="3.20.20.300">
    <property type="entry name" value="Glycoside hydrolase, family 3, N-terminal domain"/>
    <property type="match status" value="1"/>
</dbReference>
<evidence type="ECO:0000259" key="8">
    <source>
        <dbReference type="SMART" id="SM01217"/>
    </source>
</evidence>
<evidence type="ECO:0000313" key="9">
    <source>
        <dbReference type="EMBL" id="KAF0895931.1"/>
    </source>
</evidence>
<dbReference type="InterPro" id="IPR002772">
    <property type="entry name" value="Glyco_hydro_3_C"/>
</dbReference>
<comment type="caution">
    <text evidence="9">The sequence shown here is derived from an EMBL/GenBank/DDBJ whole genome shotgun (WGS) entry which is preliminary data.</text>
</comment>
<dbReference type="GO" id="GO:0009505">
    <property type="term" value="C:plant-type cell wall"/>
    <property type="evidence" value="ECO:0007669"/>
    <property type="project" value="TreeGrafter"/>
</dbReference>
<dbReference type="AlphaFoldDB" id="A0A6G1C7C3"/>
<name>A0A6G1C7C3_9ORYZ</name>
<dbReference type="EMBL" id="SPHZ02000010">
    <property type="protein sequence ID" value="KAF0895931.1"/>
    <property type="molecule type" value="Genomic_DNA"/>
</dbReference>
<evidence type="ECO:0000256" key="6">
    <source>
        <dbReference type="ARBA" id="ARBA00023295"/>
    </source>
</evidence>
<dbReference type="GO" id="GO:0045493">
    <property type="term" value="P:xylan catabolic process"/>
    <property type="evidence" value="ECO:0007669"/>
    <property type="project" value="InterPro"/>
</dbReference>
<dbReference type="Pfam" id="PF14310">
    <property type="entry name" value="Fn3-like"/>
    <property type="match status" value="1"/>
</dbReference>
<dbReference type="SUPFAM" id="SSF52279">
    <property type="entry name" value="Beta-D-glucan exohydrolase, C-terminal domain"/>
    <property type="match status" value="1"/>
</dbReference>
<protein>
    <recommendedName>
        <fullName evidence="8">Fibronectin type III-like domain-containing protein</fullName>
    </recommendedName>
</protein>
<dbReference type="Pfam" id="PF01915">
    <property type="entry name" value="Glyco_hydro_3_C"/>
    <property type="match status" value="1"/>
</dbReference>
<dbReference type="GO" id="GO:0046556">
    <property type="term" value="F:alpha-L-arabinofuranosidase activity"/>
    <property type="evidence" value="ECO:0007669"/>
    <property type="project" value="TreeGrafter"/>
</dbReference>
<dbReference type="OrthoDB" id="47059at2759"/>
<proteinExistence type="predicted"/>
<dbReference type="InterPro" id="IPR017853">
    <property type="entry name" value="GH"/>
</dbReference>
<evidence type="ECO:0000256" key="3">
    <source>
        <dbReference type="ARBA" id="ARBA00022729"/>
    </source>
</evidence>
<keyword evidence="10" id="KW-1185">Reference proteome</keyword>
<dbReference type="InterPro" id="IPR001764">
    <property type="entry name" value="Glyco_hydro_3_N"/>
</dbReference>